<keyword evidence="2" id="KW-0812">Transmembrane</keyword>
<keyword evidence="2" id="KW-0472">Membrane</keyword>
<reference evidence="3 4" key="1">
    <citation type="submission" date="2019-07" db="EMBL/GenBank/DDBJ databases">
        <title>Rhodotorula toruloides NBRC10032 genome sequencing.</title>
        <authorList>
            <person name="Shida Y."/>
            <person name="Takaku H."/>
            <person name="Ogasawara W."/>
            <person name="Mori K."/>
        </authorList>
    </citation>
    <scope>NUCLEOTIDE SEQUENCE [LARGE SCALE GENOMIC DNA]</scope>
    <source>
        <strain evidence="3 4">NBRC10032</strain>
    </source>
</reference>
<keyword evidence="2" id="KW-1133">Transmembrane helix</keyword>
<proteinExistence type="predicted"/>
<feature type="transmembrane region" description="Helical" evidence="2">
    <location>
        <begin position="46"/>
        <end position="65"/>
    </location>
</feature>
<feature type="compositionally biased region" description="Basic and acidic residues" evidence="1">
    <location>
        <begin position="881"/>
        <end position="892"/>
    </location>
</feature>
<evidence type="ECO:0000256" key="2">
    <source>
        <dbReference type="SAM" id="Phobius"/>
    </source>
</evidence>
<name>A0A511KKP3_RHOTO</name>
<sequence>MKQNRRRPPPLFTFQGLLAVVGNGILGAASGTTGIGLTTVEGVRDLMQMITLLVTAGSPTLASIATSSSSYSPSQQTLLRTLFVTVPSALSLDFVSAFGQALLLLLLLTLVTLLALYELYRFTGGWAGPAAREGACDVGEGYDREGADAVGGTRRWLSWRDSYWWRVFVTFWCTSLYLPLSKLAIGALVYTDDYWPVNNPYIMYDSDSPSPPPLGPASTYFDSMDFCYRTTMKHRQGFKNLNFAYVLLPIASVVILTLSVWLPWRLYRVIEQEKPKVEGWTELGERRKDKNAEYERLLEVDPSPFSFLHCGASLILVFDLSSFLGGPQIIADHGLIVKLVNVLLVVLIQKNNCAFRSFAANHFSVIRQGCLFTFMCLFLGLSAFSSPYLDIRSNSSDLISRFGYVILAMLGLFAALKFPHTDPATAATNVVIYGFSAYFIVISKSFVQRWVKQAQRRLDFSIDIFSPHLDLSKHSADDLLCSPMYAMPPKCKLVFTKDPQVPPYLLNFGGTVAERFVEDLQILRDIGLDAYSDAVTNPESYLAQLRQRVRAELAGPDVFYRLEHSSRSAASHFGHLDVCPFPFVGIFRYDERPNEPLYLVQVDELEQLVEQNSSPAVIAARRVRIALRALEDQVIFRPHIESRQLGSTGAATVERHISGFHISLEYRDGEGVDSRGRFRTGQRLALSGPQFGVLPDFNLTQDLATLFRLNRHLIDERLPDIERHMRQHRDFFRLEPDIKTSVLSQRFLLSIFADDCLSTDDIDRILRTTEKNPNVQQMASLHKATFSRLEERMSAVANSAYKPMSRARFEAFLRDRSFSTTSRYSYFHPGLINQIYFYLEEQIFSPASRSIPIRFASSPDRVPFDQLYRFHTHDITHTPLFDERTKPPEIRPSRPTVTTGGGTDEDDRSIRERQAFVFEEVYEQPAPSLSRGHILAWIRFQLSVKLPKATKVFLGLEPCMRDWRPSENEGIVMDLRRGRSGWEAPRSRRKGDAKAGTL</sequence>
<feature type="transmembrane region" description="Helical" evidence="2">
    <location>
        <begin position="101"/>
        <end position="120"/>
    </location>
</feature>
<feature type="transmembrane region" description="Helical" evidence="2">
    <location>
        <begin position="401"/>
        <end position="418"/>
    </location>
</feature>
<feature type="region of interest" description="Disordered" evidence="1">
    <location>
        <begin position="881"/>
        <end position="908"/>
    </location>
</feature>
<comment type="caution">
    <text evidence="3">The sequence shown here is derived from an EMBL/GenBank/DDBJ whole genome shotgun (WGS) entry which is preliminary data.</text>
</comment>
<feature type="transmembrane region" description="Helical" evidence="2">
    <location>
        <begin position="163"/>
        <end position="190"/>
    </location>
</feature>
<dbReference type="Proteomes" id="UP000321518">
    <property type="component" value="Unassembled WGS sequence"/>
</dbReference>
<dbReference type="EMBL" id="BJWK01000013">
    <property type="protein sequence ID" value="GEM10952.1"/>
    <property type="molecule type" value="Genomic_DNA"/>
</dbReference>
<feature type="transmembrane region" description="Helical" evidence="2">
    <location>
        <begin position="430"/>
        <end position="447"/>
    </location>
</feature>
<evidence type="ECO:0000313" key="4">
    <source>
        <dbReference type="Proteomes" id="UP000321518"/>
    </source>
</evidence>
<feature type="region of interest" description="Disordered" evidence="1">
    <location>
        <begin position="979"/>
        <end position="998"/>
    </location>
</feature>
<dbReference type="OrthoDB" id="10261361at2759"/>
<accession>A0A511KKP3</accession>
<organism evidence="3 4">
    <name type="scientific">Rhodotorula toruloides</name>
    <name type="common">Yeast</name>
    <name type="synonym">Rhodosporidium toruloides</name>
    <dbReference type="NCBI Taxonomy" id="5286"/>
    <lineage>
        <taxon>Eukaryota</taxon>
        <taxon>Fungi</taxon>
        <taxon>Dikarya</taxon>
        <taxon>Basidiomycota</taxon>
        <taxon>Pucciniomycotina</taxon>
        <taxon>Microbotryomycetes</taxon>
        <taxon>Sporidiobolales</taxon>
        <taxon>Sporidiobolaceae</taxon>
        <taxon>Rhodotorula</taxon>
    </lineage>
</organism>
<feature type="transmembrane region" description="Helical" evidence="2">
    <location>
        <begin position="243"/>
        <end position="264"/>
    </location>
</feature>
<protein>
    <submittedName>
        <fullName evidence="3">Uncharacterized protein</fullName>
    </submittedName>
</protein>
<evidence type="ECO:0000313" key="3">
    <source>
        <dbReference type="EMBL" id="GEM10952.1"/>
    </source>
</evidence>
<gene>
    <name evidence="3" type="ORF">Rt10032_c13g4969</name>
</gene>
<dbReference type="AlphaFoldDB" id="A0A511KKP3"/>
<feature type="transmembrane region" description="Helical" evidence="2">
    <location>
        <begin position="369"/>
        <end position="389"/>
    </location>
</feature>
<evidence type="ECO:0000256" key="1">
    <source>
        <dbReference type="SAM" id="MobiDB-lite"/>
    </source>
</evidence>
<feature type="transmembrane region" description="Helical" evidence="2">
    <location>
        <begin position="330"/>
        <end position="348"/>
    </location>
</feature>